<dbReference type="VEuPathDB" id="MicrosporidiaDB:NBO_23g0001"/>
<gene>
    <name evidence="2" type="ORF">NBO_23g0001</name>
</gene>
<feature type="coiled-coil region" evidence="1">
    <location>
        <begin position="37"/>
        <end position="68"/>
    </location>
</feature>
<sequence>MEKEKTRRFLFKNTSNLLKRLGFVDRELFIDQKLFILEELNQKYTKMVEEREKEVLELLNSIRNKEEILNLNIKDFKEGFRKKDENTSCTSIVNDSFLTMDNVLTTDISRNEDSAIKSEKSFIKEVNGSITNSNMDHLRNYLKELSEEYESRIQEIFINTKTYLEELCKLFTLKIDNYDVSTEGINSMRKTIEDLEPKKELYLEITSLIQKRDELLVSMNEFEKIASDPRRLFKSSFQLLREEKFRKTAFPSLLKIEDELFKILAKYKEKFGEFMKNDKPYELTLKEEIEGRIINKNVFINKFDSPRRKKN</sequence>
<protein>
    <submittedName>
        <fullName evidence="2">Uncharacterized protein</fullName>
    </submittedName>
</protein>
<evidence type="ECO:0000256" key="1">
    <source>
        <dbReference type="SAM" id="Coils"/>
    </source>
</evidence>
<dbReference type="EMBL" id="KB908931">
    <property type="protein sequence ID" value="EOB14593.1"/>
    <property type="molecule type" value="Genomic_DNA"/>
</dbReference>
<keyword evidence="3" id="KW-1185">Reference proteome</keyword>
<organism evidence="2 3">
    <name type="scientific">Nosema bombycis (strain CQ1 / CVCC 102059)</name>
    <name type="common">Microsporidian parasite</name>
    <name type="synonym">Pebrine of silkworm</name>
    <dbReference type="NCBI Taxonomy" id="578461"/>
    <lineage>
        <taxon>Eukaryota</taxon>
        <taxon>Fungi</taxon>
        <taxon>Fungi incertae sedis</taxon>
        <taxon>Microsporidia</taxon>
        <taxon>Nosematidae</taxon>
        <taxon>Nosema</taxon>
    </lineage>
</organism>
<dbReference type="Gene3D" id="1.20.58.1520">
    <property type="match status" value="1"/>
</dbReference>
<proteinExistence type="predicted"/>
<reference evidence="2 3" key="1">
    <citation type="journal article" date="2013" name="BMC Genomics">
        <title>Comparative genomics of parasitic silkworm microsporidia reveal an association between genome expansion and host adaptation.</title>
        <authorList>
            <person name="Pan G."/>
            <person name="Xu J."/>
            <person name="Li T."/>
            <person name="Xia Q."/>
            <person name="Liu S.L."/>
            <person name="Zhang G."/>
            <person name="Li S."/>
            <person name="Li C."/>
            <person name="Liu H."/>
            <person name="Yang L."/>
            <person name="Liu T."/>
            <person name="Zhang X."/>
            <person name="Wu Z."/>
            <person name="Fan W."/>
            <person name="Dang X."/>
            <person name="Xiang H."/>
            <person name="Tao M."/>
            <person name="Li Y."/>
            <person name="Hu J."/>
            <person name="Li Z."/>
            <person name="Lin L."/>
            <person name="Luo J."/>
            <person name="Geng L."/>
            <person name="Wang L."/>
            <person name="Long M."/>
            <person name="Wan Y."/>
            <person name="He N."/>
            <person name="Zhang Z."/>
            <person name="Lu C."/>
            <person name="Keeling P.J."/>
            <person name="Wang J."/>
            <person name="Xiang Z."/>
            <person name="Zhou Z."/>
        </authorList>
    </citation>
    <scope>NUCLEOTIDE SEQUENCE [LARGE SCALE GENOMIC DNA]</scope>
    <source>
        <strain evidence="3">CQ1 / CVCC 102059</strain>
    </source>
</reference>
<name>R0MNZ5_NOSB1</name>
<dbReference type="OrthoDB" id="642895at2759"/>
<dbReference type="HOGENOM" id="CLU_051701_0_0_1"/>
<evidence type="ECO:0000313" key="2">
    <source>
        <dbReference type="EMBL" id="EOB14593.1"/>
    </source>
</evidence>
<dbReference type="AlphaFoldDB" id="R0MNZ5"/>
<dbReference type="STRING" id="578461.R0MNZ5"/>
<keyword evidence="1" id="KW-0175">Coiled coil</keyword>
<accession>R0MNZ5</accession>
<evidence type="ECO:0000313" key="3">
    <source>
        <dbReference type="Proteomes" id="UP000016927"/>
    </source>
</evidence>
<dbReference type="Pfam" id="PF03999">
    <property type="entry name" value="MAP65_ASE1"/>
    <property type="match status" value="1"/>
</dbReference>
<dbReference type="Proteomes" id="UP000016927">
    <property type="component" value="Unassembled WGS sequence"/>
</dbReference>